<dbReference type="AlphaFoldDB" id="A0A5D4RV41"/>
<dbReference type="SUPFAM" id="SSF109854">
    <property type="entry name" value="DinB/YfiT-like putative metalloenzymes"/>
    <property type="match status" value="1"/>
</dbReference>
<evidence type="ECO:0000313" key="3">
    <source>
        <dbReference type="Proteomes" id="UP000322997"/>
    </source>
</evidence>
<dbReference type="EMBL" id="VTEQ01000002">
    <property type="protein sequence ID" value="TYS55167.1"/>
    <property type="molecule type" value="Genomic_DNA"/>
</dbReference>
<dbReference type="Gene3D" id="3.40.630.30">
    <property type="match status" value="1"/>
</dbReference>
<name>A0A5D4RV41_9BACI</name>
<dbReference type="InterPro" id="IPR024775">
    <property type="entry name" value="DinB-like"/>
</dbReference>
<dbReference type="Pfam" id="PF13508">
    <property type="entry name" value="Acetyltransf_7"/>
    <property type="match status" value="1"/>
</dbReference>
<gene>
    <name evidence="2" type="ORF">FZC83_09475</name>
</gene>
<accession>A0A5D4RV41</accession>
<dbReference type="Gene3D" id="1.20.120.450">
    <property type="entry name" value="dinb family like domain"/>
    <property type="match status" value="1"/>
</dbReference>
<evidence type="ECO:0000313" key="2">
    <source>
        <dbReference type="EMBL" id="TYS55167.1"/>
    </source>
</evidence>
<reference evidence="2 3" key="1">
    <citation type="submission" date="2019-08" db="EMBL/GenBank/DDBJ databases">
        <title>Bacillus genomes from the desert of Cuatro Cienegas, Coahuila.</title>
        <authorList>
            <person name="Olmedo-Alvarez G."/>
        </authorList>
    </citation>
    <scope>NUCLEOTIDE SEQUENCE [LARGE SCALE GENOMIC DNA]</scope>
    <source>
        <strain evidence="2 3">CH108_3D</strain>
    </source>
</reference>
<dbReference type="InterPro" id="IPR016181">
    <property type="entry name" value="Acyl_CoA_acyltransferase"/>
</dbReference>
<dbReference type="InterPro" id="IPR000182">
    <property type="entry name" value="GNAT_dom"/>
</dbReference>
<feature type="domain" description="N-acetyltransferase" evidence="1">
    <location>
        <begin position="154"/>
        <end position="286"/>
    </location>
</feature>
<dbReference type="GO" id="GO:0016747">
    <property type="term" value="F:acyltransferase activity, transferring groups other than amino-acyl groups"/>
    <property type="evidence" value="ECO:0007669"/>
    <property type="project" value="InterPro"/>
</dbReference>
<dbReference type="Pfam" id="PF12867">
    <property type="entry name" value="DinB_2"/>
    <property type="match status" value="1"/>
</dbReference>
<keyword evidence="2" id="KW-0808">Transferase</keyword>
<dbReference type="SUPFAM" id="SSF55729">
    <property type="entry name" value="Acyl-CoA N-acyltransferases (Nat)"/>
    <property type="match status" value="1"/>
</dbReference>
<comment type="caution">
    <text evidence="2">The sequence shown here is derived from an EMBL/GenBank/DDBJ whole genome shotgun (WGS) entry which is preliminary data.</text>
</comment>
<sequence length="286" mass="32767">MKTIIQHQHAMVEWGASLMEIDNTLWQTPLKPGKWNTGEILAHLIAWDEFLLDHRLQAIGSGESMSPAPEVDAFNHEAVTRMEKASKTDLIRQFTETKMRIIEEIKELNADYTMTIGEKDITIGRYFLGLMEHDLYHKAQIDAFLSDGFTIQRTEGDEAAKSISEKLYSFNLRHFPEDLKGRYEEITLTLSDATGEIRGGLVGEICWNWLEVKILMVDEDLRGGGHGSRLLQEAERIASVRGCDFIKLDTLSFQARGFYEKHGYHVFGTLENVGRDHSHFYMKKDL</sequence>
<evidence type="ECO:0000259" key="1">
    <source>
        <dbReference type="PROSITE" id="PS51186"/>
    </source>
</evidence>
<dbReference type="CDD" id="cd04301">
    <property type="entry name" value="NAT_SF"/>
    <property type="match status" value="1"/>
</dbReference>
<dbReference type="Proteomes" id="UP000322997">
    <property type="component" value="Unassembled WGS sequence"/>
</dbReference>
<dbReference type="PROSITE" id="PS51186">
    <property type="entry name" value="GNAT"/>
    <property type="match status" value="1"/>
</dbReference>
<protein>
    <submittedName>
        <fullName evidence="2">GNAT family N-acetyltransferase</fullName>
    </submittedName>
</protein>
<proteinExistence type="predicted"/>
<dbReference type="InterPro" id="IPR034660">
    <property type="entry name" value="DinB/YfiT-like"/>
</dbReference>
<organism evidence="2 3">
    <name type="scientific">Rossellomorea marisflavi</name>
    <dbReference type="NCBI Taxonomy" id="189381"/>
    <lineage>
        <taxon>Bacteria</taxon>
        <taxon>Bacillati</taxon>
        <taxon>Bacillota</taxon>
        <taxon>Bacilli</taxon>
        <taxon>Bacillales</taxon>
        <taxon>Bacillaceae</taxon>
        <taxon>Rossellomorea</taxon>
    </lineage>
</organism>